<reference evidence="11" key="1">
    <citation type="submission" date="2020-07" db="EMBL/GenBank/DDBJ databases">
        <title>The High-quality genome of the commercially important snow crab, Chionoecetes opilio.</title>
        <authorList>
            <person name="Jeong J.-H."/>
            <person name="Ryu S."/>
        </authorList>
    </citation>
    <scope>NUCLEOTIDE SEQUENCE</scope>
    <source>
        <strain evidence="11">MADBK_172401_WGS</strain>
        <tissue evidence="11">Digestive gland</tissue>
    </source>
</reference>
<feature type="domain" description="PPIase FKBP-type" evidence="10">
    <location>
        <begin position="156"/>
        <end position="242"/>
    </location>
</feature>
<keyword evidence="12" id="KW-1185">Reference proteome</keyword>
<feature type="region of interest" description="Disordered" evidence="9">
    <location>
        <begin position="410"/>
        <end position="450"/>
    </location>
</feature>
<evidence type="ECO:0000256" key="5">
    <source>
        <dbReference type="ARBA" id="ARBA00023110"/>
    </source>
</evidence>
<keyword evidence="6 7" id="KW-0413">Isomerase</keyword>
<dbReference type="EMBL" id="JACEEZ010003698">
    <property type="protein sequence ID" value="KAG0727109.1"/>
    <property type="molecule type" value="Genomic_DNA"/>
</dbReference>
<dbReference type="EC" id="5.2.1.8" evidence="2 7"/>
<feature type="compositionally biased region" description="Basic and acidic residues" evidence="9">
    <location>
        <begin position="410"/>
        <end position="425"/>
    </location>
</feature>
<dbReference type="Gene3D" id="3.10.50.40">
    <property type="match status" value="2"/>
</dbReference>
<dbReference type="InterPro" id="IPR046357">
    <property type="entry name" value="PPIase_dom_sf"/>
</dbReference>
<comment type="catalytic activity">
    <reaction evidence="1 7">
        <text>[protein]-peptidylproline (omega=180) = [protein]-peptidylproline (omega=0)</text>
        <dbReference type="Rhea" id="RHEA:16237"/>
        <dbReference type="Rhea" id="RHEA-COMP:10747"/>
        <dbReference type="Rhea" id="RHEA-COMP:10748"/>
        <dbReference type="ChEBI" id="CHEBI:83833"/>
        <dbReference type="ChEBI" id="CHEBI:83834"/>
        <dbReference type="EC" id="5.2.1.8"/>
    </reaction>
</comment>
<dbReference type="SUPFAM" id="SSF48452">
    <property type="entry name" value="TPR-like"/>
    <property type="match status" value="1"/>
</dbReference>
<comment type="caution">
    <text evidence="11">The sequence shown here is derived from an EMBL/GenBank/DDBJ whole genome shotgun (WGS) entry which is preliminary data.</text>
</comment>
<dbReference type="InterPro" id="IPR001179">
    <property type="entry name" value="PPIase_FKBP_dom"/>
</dbReference>
<feature type="region of interest" description="Disordered" evidence="9">
    <location>
        <begin position="1"/>
        <end position="20"/>
    </location>
</feature>
<dbReference type="InterPro" id="IPR011990">
    <property type="entry name" value="TPR-like_helical_dom_sf"/>
</dbReference>
<evidence type="ECO:0000256" key="9">
    <source>
        <dbReference type="SAM" id="MobiDB-lite"/>
    </source>
</evidence>
<dbReference type="Proteomes" id="UP000770661">
    <property type="component" value="Unassembled WGS sequence"/>
</dbReference>
<dbReference type="SUPFAM" id="SSF54534">
    <property type="entry name" value="FKBP-like"/>
    <property type="match status" value="2"/>
</dbReference>
<dbReference type="OrthoDB" id="433738at2759"/>
<dbReference type="FunFam" id="1.25.40.10:FF:000008">
    <property type="entry name" value="Peptidylprolyl isomerase"/>
    <property type="match status" value="1"/>
</dbReference>
<dbReference type="Pfam" id="PF00254">
    <property type="entry name" value="FKBP_C"/>
    <property type="match status" value="2"/>
</dbReference>
<dbReference type="FunFam" id="3.10.50.40:FF:000006">
    <property type="entry name" value="Peptidyl-prolyl cis-trans isomerase"/>
    <property type="match status" value="1"/>
</dbReference>
<evidence type="ECO:0000256" key="3">
    <source>
        <dbReference type="ARBA" id="ARBA00022737"/>
    </source>
</evidence>
<dbReference type="InterPro" id="IPR050754">
    <property type="entry name" value="FKBP4/5/8-like"/>
</dbReference>
<dbReference type="PROSITE" id="PS50005">
    <property type="entry name" value="TPR"/>
    <property type="match status" value="1"/>
</dbReference>
<evidence type="ECO:0000256" key="1">
    <source>
        <dbReference type="ARBA" id="ARBA00000971"/>
    </source>
</evidence>
<dbReference type="PANTHER" id="PTHR46512:SF9">
    <property type="entry name" value="PEPTIDYLPROLYL ISOMERASE"/>
    <property type="match status" value="1"/>
</dbReference>
<name>A0A8J4YU67_CHIOP</name>
<evidence type="ECO:0000256" key="7">
    <source>
        <dbReference type="PROSITE-ProRule" id="PRU00277"/>
    </source>
</evidence>
<evidence type="ECO:0000259" key="10">
    <source>
        <dbReference type="PROSITE" id="PS50059"/>
    </source>
</evidence>
<evidence type="ECO:0000313" key="12">
    <source>
        <dbReference type="Proteomes" id="UP000770661"/>
    </source>
</evidence>
<keyword evidence="3" id="KW-0677">Repeat</keyword>
<evidence type="ECO:0000313" key="11">
    <source>
        <dbReference type="EMBL" id="KAG0727109.1"/>
    </source>
</evidence>
<dbReference type="GO" id="GO:0003755">
    <property type="term" value="F:peptidyl-prolyl cis-trans isomerase activity"/>
    <property type="evidence" value="ECO:0007669"/>
    <property type="project" value="UniProtKB-KW"/>
</dbReference>
<dbReference type="InterPro" id="IPR019734">
    <property type="entry name" value="TPR_rpt"/>
</dbReference>
<gene>
    <name evidence="11" type="primary">FKBP4_2</name>
    <name evidence="11" type="ORF">GWK47_035305</name>
</gene>
<feature type="repeat" description="TPR" evidence="8">
    <location>
        <begin position="342"/>
        <end position="375"/>
    </location>
</feature>
<dbReference type="PROSITE" id="PS50059">
    <property type="entry name" value="FKBP_PPIASE"/>
    <property type="match status" value="2"/>
</dbReference>
<dbReference type="AlphaFoldDB" id="A0A8J4YU67"/>
<feature type="domain" description="PPIase FKBP-type" evidence="10">
    <location>
        <begin position="38"/>
        <end position="127"/>
    </location>
</feature>
<dbReference type="Gene3D" id="1.25.40.10">
    <property type="entry name" value="Tetratricopeptide repeat domain"/>
    <property type="match status" value="1"/>
</dbReference>
<organism evidence="11 12">
    <name type="scientific">Chionoecetes opilio</name>
    <name type="common">Atlantic snow crab</name>
    <name type="synonym">Cancer opilio</name>
    <dbReference type="NCBI Taxonomy" id="41210"/>
    <lineage>
        <taxon>Eukaryota</taxon>
        <taxon>Metazoa</taxon>
        <taxon>Ecdysozoa</taxon>
        <taxon>Arthropoda</taxon>
        <taxon>Crustacea</taxon>
        <taxon>Multicrustacea</taxon>
        <taxon>Malacostraca</taxon>
        <taxon>Eumalacostraca</taxon>
        <taxon>Eucarida</taxon>
        <taxon>Decapoda</taxon>
        <taxon>Pleocyemata</taxon>
        <taxon>Brachyura</taxon>
        <taxon>Eubrachyura</taxon>
        <taxon>Majoidea</taxon>
        <taxon>Majidae</taxon>
        <taxon>Chionoecetes</taxon>
    </lineage>
</organism>
<accession>A0A8J4YU67</accession>
<sequence>MEGEEQKTPAMDLTPGRDGGVLKEILRDGEGGEGPMQGDRVSVHYIGILAEDGSKFDSSRESGKRFDFTLGRGEVIKAWDLGVASMKKGEIARLTCQSEYAYADVGSPPRVPPDAALIFEIELFEWHGEDLSSKKDGGIIRRILVAGEGYLTPNDGAIVNVHLEGRVNGTVFDDRDVQFPLGEGTEYNIPEGLERSLERFKKGEKSTIKLSAKYAFGSAGNVLIGVPPGAYLDYEVELQSFEKAKESWEMDQEEKIDYAKICKDRGSTFFKQEKYRLAVKQYKKILDFLQYDNGLSDEKKAESRCVLLAGQLNLAMTYIKLHDNPRARDHATKALEMDHDNVKAYFRRGQANLNMGEAEHAEKDFQVCLDLDQNNKAARHQLQMCGLKIKEDKMKEKQLYGGMFDKFARQDKEKEESELRRRKDVMAGTLGSGGRRPRRSGTPVNVNYPN</sequence>
<proteinExistence type="predicted"/>
<keyword evidence="5 7" id="KW-0697">Rotamase</keyword>
<dbReference type="PANTHER" id="PTHR46512">
    <property type="entry name" value="PEPTIDYLPROLYL ISOMERASE"/>
    <property type="match status" value="1"/>
</dbReference>
<dbReference type="FunFam" id="3.10.50.40:FF:000013">
    <property type="entry name" value="Peptidylprolyl isomerase"/>
    <property type="match status" value="1"/>
</dbReference>
<dbReference type="Pfam" id="PF13181">
    <property type="entry name" value="TPR_8"/>
    <property type="match status" value="1"/>
</dbReference>
<evidence type="ECO:0000256" key="8">
    <source>
        <dbReference type="PROSITE-ProRule" id="PRU00339"/>
    </source>
</evidence>
<protein>
    <recommendedName>
        <fullName evidence="2 7">peptidylprolyl isomerase</fullName>
        <ecNumber evidence="2 7">5.2.1.8</ecNumber>
    </recommendedName>
</protein>
<evidence type="ECO:0000256" key="2">
    <source>
        <dbReference type="ARBA" id="ARBA00013194"/>
    </source>
</evidence>
<evidence type="ECO:0000256" key="6">
    <source>
        <dbReference type="ARBA" id="ARBA00023235"/>
    </source>
</evidence>
<evidence type="ECO:0000256" key="4">
    <source>
        <dbReference type="ARBA" id="ARBA00022803"/>
    </source>
</evidence>
<dbReference type="SMART" id="SM00028">
    <property type="entry name" value="TPR"/>
    <property type="match status" value="3"/>
</dbReference>
<keyword evidence="4 8" id="KW-0802">TPR repeat</keyword>